<dbReference type="Pfam" id="PF00578">
    <property type="entry name" value="AhpC-TSA"/>
    <property type="match status" value="1"/>
</dbReference>
<comment type="caution">
    <text evidence="2">The sequence shown here is derived from an EMBL/GenBank/DDBJ whole genome shotgun (WGS) entry which is preliminary data.</text>
</comment>
<gene>
    <name evidence="2" type="ORF">LZZ85_06285</name>
</gene>
<dbReference type="RefSeq" id="WP_237869769.1">
    <property type="nucleotide sequence ID" value="NZ_JAKLTR010000003.1"/>
</dbReference>
<sequence length="615" mass="69529">MLLSLQVVSQTLKVLPLQPSPGDTIEISYDPTGGALESDPLTSCRILLYSDFQMNSRKVPLVKDNGVYKAFVPTDSLAQLIAFSFSAEKKTDRETNGITRFYRNGKTVEGAYYLTAELYLGQSGKNLFGFDKEYAKAISFYEKEREFHPDGKFRISVIQGYLKCLLKADSVHAVREANALLDSVNSKGKLTDLDMLFKFRVYEAINQGEAAQKTLADLQKAYPSSPVIFSRRYKEVVSPQPAEEMETLALALIADYNMINGAEFNYFLPSVYGELCKQYSKELNLEKFHEYLSKLTNPAAIAYNCHLAAISLLEAGQEISEAEKLGRRSIELADSSGLEKSNPMQYGGYLSVLGEALLKQQRDKESLLYLSKAHALSKGASPEIDLLYATSLARDKQFQIALPFFESSIQHAEVDSALKKLFHDTWLAVHGNDDKFQWTLDTLLARSAANRKEVLKKEMLNEKAPSFQLKDLQGKRVGLEQLKGKIVVLDFWADWCVPCKMAFPGMQQLLDLYDKDKDVVILFIHTLDNFAVDLKPKIKKYLQDRKFSFRVLMDERLKNDVSSYQVATPYGIKALPQKIIIDRNGIIRFRSTGYEGSSEKLVSKMKDMIELTRML</sequence>
<keyword evidence="3" id="KW-1185">Reference proteome</keyword>
<dbReference type="EMBL" id="JAKLTR010000003">
    <property type="protein sequence ID" value="MCG2613879.1"/>
    <property type="molecule type" value="Genomic_DNA"/>
</dbReference>
<dbReference type="InterPro" id="IPR000866">
    <property type="entry name" value="AhpC/TSA"/>
</dbReference>
<evidence type="ECO:0000313" key="3">
    <source>
        <dbReference type="Proteomes" id="UP001165367"/>
    </source>
</evidence>
<dbReference type="InterPro" id="IPR050553">
    <property type="entry name" value="Thioredoxin_ResA/DsbE_sf"/>
</dbReference>
<dbReference type="Proteomes" id="UP001165367">
    <property type="component" value="Unassembled WGS sequence"/>
</dbReference>
<organism evidence="2 3">
    <name type="scientific">Terrimonas ginsenosidimutans</name>
    <dbReference type="NCBI Taxonomy" id="2908004"/>
    <lineage>
        <taxon>Bacteria</taxon>
        <taxon>Pseudomonadati</taxon>
        <taxon>Bacteroidota</taxon>
        <taxon>Chitinophagia</taxon>
        <taxon>Chitinophagales</taxon>
        <taxon>Chitinophagaceae</taxon>
        <taxon>Terrimonas</taxon>
    </lineage>
</organism>
<protein>
    <submittedName>
        <fullName evidence="2">Redoxin domain-containing protein</fullName>
    </submittedName>
</protein>
<name>A0ABS9KNI2_9BACT</name>
<accession>A0ABS9KNI2</accession>
<dbReference type="PANTHER" id="PTHR42852:SF13">
    <property type="entry name" value="PROTEIN DIPZ"/>
    <property type="match status" value="1"/>
</dbReference>
<reference evidence="2" key="1">
    <citation type="submission" date="2022-01" db="EMBL/GenBank/DDBJ databases">
        <authorList>
            <person name="Jo J.-H."/>
            <person name="Im W.-T."/>
        </authorList>
    </citation>
    <scope>NUCLEOTIDE SEQUENCE</scope>
    <source>
        <strain evidence="2">NA20</strain>
    </source>
</reference>
<evidence type="ECO:0000313" key="2">
    <source>
        <dbReference type="EMBL" id="MCG2613879.1"/>
    </source>
</evidence>
<dbReference type="SUPFAM" id="SSF52833">
    <property type="entry name" value="Thioredoxin-like"/>
    <property type="match status" value="1"/>
</dbReference>
<dbReference type="CDD" id="cd02966">
    <property type="entry name" value="TlpA_like_family"/>
    <property type="match status" value="1"/>
</dbReference>
<dbReference type="Gene3D" id="3.40.30.10">
    <property type="entry name" value="Glutaredoxin"/>
    <property type="match status" value="1"/>
</dbReference>
<dbReference type="InterPro" id="IPR013766">
    <property type="entry name" value="Thioredoxin_domain"/>
</dbReference>
<dbReference type="PROSITE" id="PS51352">
    <property type="entry name" value="THIOREDOXIN_2"/>
    <property type="match status" value="1"/>
</dbReference>
<dbReference type="InterPro" id="IPR036249">
    <property type="entry name" value="Thioredoxin-like_sf"/>
</dbReference>
<proteinExistence type="predicted"/>
<evidence type="ECO:0000259" key="1">
    <source>
        <dbReference type="PROSITE" id="PS51352"/>
    </source>
</evidence>
<dbReference type="PANTHER" id="PTHR42852">
    <property type="entry name" value="THIOL:DISULFIDE INTERCHANGE PROTEIN DSBE"/>
    <property type="match status" value="1"/>
</dbReference>
<feature type="domain" description="Thioredoxin" evidence="1">
    <location>
        <begin position="458"/>
        <end position="610"/>
    </location>
</feature>